<keyword evidence="3" id="KW-1185">Reference proteome</keyword>
<dbReference type="EMBL" id="JBHRUH010000011">
    <property type="protein sequence ID" value="MFC3291701.1"/>
    <property type="molecule type" value="Genomic_DNA"/>
</dbReference>
<evidence type="ECO:0000313" key="2">
    <source>
        <dbReference type="EMBL" id="MFC3291701.1"/>
    </source>
</evidence>
<accession>A0ABV7LZ99</accession>
<dbReference type="Proteomes" id="UP001595640">
    <property type="component" value="Unassembled WGS sequence"/>
</dbReference>
<feature type="transmembrane region" description="Helical" evidence="1">
    <location>
        <begin position="64"/>
        <end position="83"/>
    </location>
</feature>
<keyword evidence="1" id="KW-0812">Transmembrane</keyword>
<evidence type="ECO:0000313" key="3">
    <source>
        <dbReference type="Proteomes" id="UP001595640"/>
    </source>
</evidence>
<feature type="transmembrane region" description="Helical" evidence="1">
    <location>
        <begin position="36"/>
        <end position="58"/>
    </location>
</feature>
<name>A0ABV7LZ99_9GAMM</name>
<protein>
    <submittedName>
        <fullName evidence="2">Uncharacterized protein</fullName>
    </submittedName>
</protein>
<proteinExistence type="predicted"/>
<gene>
    <name evidence="2" type="ORF">ACFOEI_06435</name>
</gene>
<comment type="caution">
    <text evidence="2">The sequence shown here is derived from an EMBL/GenBank/DDBJ whole genome shotgun (WGS) entry which is preliminary data.</text>
</comment>
<sequence length="104" mass="11410">MLKLYATGAARDDETDFHGRSPHEQLGACYDAIMRYFFAAPTSWSLEINSLLLVYLAVVGTPMVYPYALLPIGFGALALQFLIETCQAAYRLVHPAAGKETSHA</sequence>
<dbReference type="RefSeq" id="WP_019019045.1">
    <property type="nucleotide sequence ID" value="NZ_BMXD01000005.1"/>
</dbReference>
<keyword evidence="1" id="KW-1133">Transmembrane helix</keyword>
<evidence type="ECO:0000256" key="1">
    <source>
        <dbReference type="SAM" id="Phobius"/>
    </source>
</evidence>
<keyword evidence="1" id="KW-0472">Membrane</keyword>
<organism evidence="2 3">
    <name type="scientific">Modicisalibacter luteus</name>
    <dbReference type="NCBI Taxonomy" id="453962"/>
    <lineage>
        <taxon>Bacteria</taxon>
        <taxon>Pseudomonadati</taxon>
        <taxon>Pseudomonadota</taxon>
        <taxon>Gammaproteobacteria</taxon>
        <taxon>Oceanospirillales</taxon>
        <taxon>Halomonadaceae</taxon>
        <taxon>Modicisalibacter</taxon>
    </lineage>
</organism>
<reference evidence="3" key="1">
    <citation type="journal article" date="2019" name="Int. J. Syst. Evol. Microbiol.">
        <title>The Global Catalogue of Microorganisms (GCM) 10K type strain sequencing project: providing services to taxonomists for standard genome sequencing and annotation.</title>
        <authorList>
            <consortium name="The Broad Institute Genomics Platform"/>
            <consortium name="The Broad Institute Genome Sequencing Center for Infectious Disease"/>
            <person name="Wu L."/>
            <person name="Ma J."/>
        </authorList>
    </citation>
    <scope>NUCLEOTIDE SEQUENCE [LARGE SCALE GENOMIC DNA]</scope>
    <source>
        <strain evidence="3">KCTC 12847</strain>
    </source>
</reference>